<gene>
    <name evidence="1" type="ORF">HELGO_WM16073</name>
</gene>
<protein>
    <submittedName>
        <fullName evidence="1">Uncharacterized protein</fullName>
    </submittedName>
</protein>
<name>A0A6S6SJN1_9BACT</name>
<dbReference type="EMBL" id="CACVAR010000201">
    <property type="protein sequence ID" value="CAA6810318.1"/>
    <property type="molecule type" value="Genomic_DNA"/>
</dbReference>
<sequence length="110" mass="13218">MEITKEDYLILQEILKYKKSDGKKTHTMEQFIQRNIDPKVKVCNYCPSQIRFAWNRIKNWYAKNKEAIDNSYNSIEEDNTNKTAHYCKCGKKELPTKRSKYCDECRIIKK</sequence>
<organism evidence="1">
    <name type="scientific">uncultured Sulfurovum sp</name>
    <dbReference type="NCBI Taxonomy" id="269237"/>
    <lineage>
        <taxon>Bacteria</taxon>
        <taxon>Pseudomonadati</taxon>
        <taxon>Campylobacterota</taxon>
        <taxon>Epsilonproteobacteria</taxon>
        <taxon>Campylobacterales</taxon>
        <taxon>Sulfurovaceae</taxon>
        <taxon>Sulfurovum</taxon>
        <taxon>environmental samples</taxon>
    </lineage>
</organism>
<proteinExistence type="predicted"/>
<dbReference type="AlphaFoldDB" id="A0A6S6SJN1"/>
<evidence type="ECO:0000313" key="1">
    <source>
        <dbReference type="EMBL" id="CAA6810318.1"/>
    </source>
</evidence>
<reference evidence="1" key="1">
    <citation type="submission" date="2020-01" db="EMBL/GenBank/DDBJ databases">
        <authorList>
            <person name="Meier V. D."/>
            <person name="Meier V D."/>
        </authorList>
    </citation>
    <scope>NUCLEOTIDE SEQUENCE</scope>
    <source>
        <strain evidence="1">HLG_WM_MAG_03</strain>
    </source>
</reference>
<accession>A0A6S6SJN1</accession>